<dbReference type="GO" id="GO:0046872">
    <property type="term" value="F:metal ion binding"/>
    <property type="evidence" value="ECO:0007669"/>
    <property type="project" value="UniProtKB-KW"/>
</dbReference>
<feature type="domain" description="Globin" evidence="15">
    <location>
        <begin position="1"/>
        <end position="139"/>
    </location>
</feature>
<evidence type="ECO:0000256" key="3">
    <source>
        <dbReference type="ARBA" id="ARBA00006401"/>
    </source>
</evidence>
<dbReference type="PANTHER" id="PTHR43396:SF3">
    <property type="entry name" value="FLAVOHEMOPROTEIN"/>
    <property type="match status" value="1"/>
</dbReference>
<comment type="cofactor">
    <cofactor evidence="2">
        <name>FAD</name>
        <dbReference type="ChEBI" id="CHEBI:57692"/>
    </cofactor>
</comment>
<evidence type="ECO:0000256" key="12">
    <source>
        <dbReference type="ARBA" id="ARBA00023027"/>
    </source>
</evidence>
<comment type="catalytic activity">
    <reaction evidence="14">
        <text>2 nitric oxide + NADPH + 2 O2 = 2 nitrate + NADP(+) + H(+)</text>
        <dbReference type="Rhea" id="RHEA:19465"/>
        <dbReference type="ChEBI" id="CHEBI:15378"/>
        <dbReference type="ChEBI" id="CHEBI:15379"/>
        <dbReference type="ChEBI" id="CHEBI:16480"/>
        <dbReference type="ChEBI" id="CHEBI:17632"/>
        <dbReference type="ChEBI" id="CHEBI:57783"/>
        <dbReference type="ChEBI" id="CHEBI:58349"/>
        <dbReference type="EC" id="1.14.12.17"/>
    </reaction>
</comment>
<evidence type="ECO:0000256" key="11">
    <source>
        <dbReference type="ARBA" id="ARBA00023004"/>
    </source>
</evidence>
<dbReference type="CDD" id="cd08922">
    <property type="entry name" value="FHb-globin"/>
    <property type="match status" value="1"/>
</dbReference>
<feature type="domain" description="FAD-binding FR-type" evidence="16">
    <location>
        <begin position="153"/>
        <end position="256"/>
    </location>
</feature>
<comment type="caution">
    <text evidence="17">The sequence shown here is derived from an EMBL/GenBank/DDBJ whole genome shotgun (WGS) entry which is preliminary data.</text>
</comment>
<dbReference type="FunFam" id="1.10.490.10:FF:000003">
    <property type="entry name" value="Flavohemoprotein"/>
    <property type="match status" value="1"/>
</dbReference>
<dbReference type="SUPFAM" id="SSF63380">
    <property type="entry name" value="Riboflavin synthase domain-like"/>
    <property type="match status" value="1"/>
</dbReference>
<evidence type="ECO:0000256" key="8">
    <source>
        <dbReference type="ARBA" id="ARBA00022723"/>
    </source>
</evidence>
<dbReference type="PANTHER" id="PTHR43396">
    <property type="entry name" value="FLAVOHEMOPROTEIN"/>
    <property type="match status" value="1"/>
</dbReference>
<evidence type="ECO:0000256" key="13">
    <source>
        <dbReference type="ARBA" id="ARBA00048649"/>
    </source>
</evidence>
<dbReference type="GO" id="GO:0020037">
    <property type="term" value="F:heme binding"/>
    <property type="evidence" value="ECO:0007669"/>
    <property type="project" value="InterPro"/>
</dbReference>
<keyword evidence="9" id="KW-0274">FAD</keyword>
<proteinExistence type="inferred from homology"/>
<reference evidence="17 18" key="1">
    <citation type="submission" date="2017-04" db="EMBL/GenBank/DDBJ databases">
        <title>Genome sequencing of [Candida] sorbophila.</title>
        <authorList>
            <person name="Ahn J.O."/>
        </authorList>
    </citation>
    <scope>NUCLEOTIDE SEQUENCE [LARGE SCALE GENOMIC DNA]</scope>
    <source>
        <strain evidence="17 18">DS02</strain>
    </source>
</reference>
<dbReference type="Pfam" id="PF00970">
    <property type="entry name" value="FAD_binding_6"/>
    <property type="match status" value="1"/>
</dbReference>
<dbReference type="Gene3D" id="3.40.50.80">
    <property type="entry name" value="Nucleotide-binding domain of ferredoxin-NADP reductase (FNR) module"/>
    <property type="match status" value="1"/>
</dbReference>
<dbReference type="InterPro" id="IPR012292">
    <property type="entry name" value="Globin/Proto"/>
</dbReference>
<evidence type="ECO:0000256" key="4">
    <source>
        <dbReference type="ARBA" id="ARBA00012229"/>
    </source>
</evidence>
<evidence type="ECO:0000256" key="5">
    <source>
        <dbReference type="ARBA" id="ARBA00022575"/>
    </source>
</evidence>
<evidence type="ECO:0000259" key="16">
    <source>
        <dbReference type="PROSITE" id="PS51384"/>
    </source>
</evidence>
<dbReference type="EMBL" id="NDIQ01000021">
    <property type="protein sequence ID" value="PRT55200.1"/>
    <property type="molecule type" value="Genomic_DNA"/>
</dbReference>
<keyword evidence="7" id="KW-0285">Flavoprotein</keyword>
<sequence length="384" mass="43452">MLSREVLDIIRATVPVLEKKGVDITARMYEIMVRDFPAVKNYFNPVNFKKGTQQLTLANAILAYAKNIERPELFSGMTATIVQKHCALDILPEHYPWVGQSLLKAIEDVLGSDVATKPVLEAWGAAYFQLADFLIAAESKEYNRMEASPGGWRHTREFKVASKTPQGNNIVTVTLEPVDGKPVYKYEAGQYMTFKFHFNEFDQRRHYSLREKSNGKHYTVSVKLEDDGAVSQYIHNKLNVGDVVELLPPFGDFVLRKPDPSVPIALLSGGIGITPLLSMGEALMEVENKPEIHFYHWARGAPNFTKEIENFEKTGFKVKVFDSEKTGHPTAEEIKALVPKNADCYFVGPKPFMKFMEESLIKAGLPEKNIHYEFYGPTLHFDQI</sequence>
<evidence type="ECO:0000313" key="17">
    <source>
        <dbReference type="EMBL" id="PRT55200.1"/>
    </source>
</evidence>
<dbReference type="Gene3D" id="1.10.490.10">
    <property type="entry name" value="Globins"/>
    <property type="match status" value="1"/>
</dbReference>
<evidence type="ECO:0000256" key="9">
    <source>
        <dbReference type="ARBA" id="ARBA00022827"/>
    </source>
</evidence>
<evidence type="ECO:0000256" key="6">
    <source>
        <dbReference type="ARBA" id="ARBA00022617"/>
    </source>
</evidence>
<dbReference type="InterPro" id="IPR017927">
    <property type="entry name" value="FAD-bd_FR_type"/>
</dbReference>
<keyword evidence="10" id="KW-0521">NADP</keyword>
<dbReference type="EC" id="1.14.12.17" evidence="4"/>
<evidence type="ECO:0000256" key="1">
    <source>
        <dbReference type="ARBA" id="ARBA00001970"/>
    </source>
</evidence>
<evidence type="ECO:0000256" key="2">
    <source>
        <dbReference type="ARBA" id="ARBA00001974"/>
    </source>
</evidence>
<evidence type="ECO:0000259" key="15">
    <source>
        <dbReference type="PROSITE" id="PS01033"/>
    </source>
</evidence>
<keyword evidence="5" id="KW-0216">Detoxification</keyword>
<dbReference type="AlphaFoldDB" id="A0A2T0FJN8"/>
<dbReference type="GO" id="GO:0046210">
    <property type="term" value="P:nitric oxide catabolic process"/>
    <property type="evidence" value="ECO:0007669"/>
    <property type="project" value="TreeGrafter"/>
</dbReference>
<dbReference type="PROSITE" id="PS01033">
    <property type="entry name" value="GLOBIN"/>
    <property type="match status" value="1"/>
</dbReference>
<accession>A0A2T0FJN8</accession>
<dbReference type="SUPFAM" id="SSF46458">
    <property type="entry name" value="Globin-like"/>
    <property type="match status" value="1"/>
</dbReference>
<comment type="similarity">
    <text evidence="3">In the C-terminal section; belongs to the flavoprotein pyridine nucleotide cytochrome reductase family.</text>
</comment>
<dbReference type="Gene3D" id="2.40.30.10">
    <property type="entry name" value="Translation factors"/>
    <property type="match status" value="1"/>
</dbReference>
<gene>
    <name evidence="17" type="ORF">B9G98_02820</name>
</gene>
<dbReference type="GeneID" id="36516568"/>
<dbReference type="InterPro" id="IPR039261">
    <property type="entry name" value="FNR_nucleotide-bd"/>
</dbReference>
<keyword evidence="18" id="KW-1185">Reference proteome</keyword>
<dbReference type="InterPro" id="IPR000971">
    <property type="entry name" value="Globin"/>
</dbReference>
<dbReference type="PRINTS" id="PR00409">
    <property type="entry name" value="PHDIOXRDTASE"/>
</dbReference>
<dbReference type="InterPro" id="IPR009050">
    <property type="entry name" value="Globin-like_sf"/>
</dbReference>
<dbReference type="GO" id="GO:0019825">
    <property type="term" value="F:oxygen binding"/>
    <property type="evidence" value="ECO:0007669"/>
    <property type="project" value="InterPro"/>
</dbReference>
<dbReference type="CDD" id="cd06184">
    <property type="entry name" value="flavohem_like_fad_nad_binding"/>
    <property type="match status" value="1"/>
</dbReference>
<comment type="cofactor">
    <cofactor evidence="1">
        <name>heme b</name>
        <dbReference type="ChEBI" id="CHEBI:60344"/>
    </cofactor>
</comment>
<dbReference type="InterPro" id="IPR017938">
    <property type="entry name" value="Riboflavin_synthase-like_b-brl"/>
</dbReference>
<dbReference type="OrthoDB" id="436496at2759"/>
<dbReference type="GO" id="GO:0071949">
    <property type="term" value="F:FAD binding"/>
    <property type="evidence" value="ECO:0007669"/>
    <property type="project" value="TreeGrafter"/>
</dbReference>
<dbReference type="SUPFAM" id="SSF52343">
    <property type="entry name" value="Ferredoxin reductase-like, C-terminal NADP-linked domain"/>
    <property type="match status" value="1"/>
</dbReference>
<keyword evidence="12" id="KW-0520">NAD</keyword>
<dbReference type="STRING" id="45607.A0A2T0FJN8"/>
<dbReference type="Proteomes" id="UP000238350">
    <property type="component" value="Unassembled WGS sequence"/>
</dbReference>
<keyword evidence="6" id="KW-0349">Heme</keyword>
<dbReference type="RefSeq" id="XP_024665145.1">
    <property type="nucleotide sequence ID" value="XM_024809377.1"/>
</dbReference>
<organism evidence="17 18">
    <name type="scientific">Wickerhamiella sorbophila</name>
    <dbReference type="NCBI Taxonomy" id="45607"/>
    <lineage>
        <taxon>Eukaryota</taxon>
        <taxon>Fungi</taxon>
        <taxon>Dikarya</taxon>
        <taxon>Ascomycota</taxon>
        <taxon>Saccharomycotina</taxon>
        <taxon>Dipodascomycetes</taxon>
        <taxon>Dipodascales</taxon>
        <taxon>Trichomonascaceae</taxon>
        <taxon>Wickerhamiella</taxon>
    </lineage>
</organism>
<dbReference type="GO" id="GO:0009636">
    <property type="term" value="P:response to toxic substance"/>
    <property type="evidence" value="ECO:0007669"/>
    <property type="project" value="UniProtKB-KW"/>
</dbReference>
<dbReference type="GO" id="GO:0008941">
    <property type="term" value="F:nitric oxide dioxygenase NAD(P)H activity"/>
    <property type="evidence" value="ECO:0007669"/>
    <property type="project" value="UniProtKB-EC"/>
</dbReference>
<protein>
    <recommendedName>
        <fullName evidence="4">nitric oxide dioxygenase</fullName>
        <ecNumber evidence="4">1.14.12.17</ecNumber>
    </recommendedName>
</protein>
<dbReference type="InterPro" id="IPR008333">
    <property type="entry name" value="Cbr1-like_FAD-bd_dom"/>
</dbReference>
<dbReference type="GO" id="GO:0071500">
    <property type="term" value="P:cellular response to nitrosative stress"/>
    <property type="evidence" value="ECO:0007669"/>
    <property type="project" value="TreeGrafter"/>
</dbReference>
<keyword evidence="8" id="KW-0479">Metal-binding</keyword>
<dbReference type="PROSITE" id="PS51384">
    <property type="entry name" value="FAD_FR"/>
    <property type="match status" value="1"/>
</dbReference>
<evidence type="ECO:0000256" key="10">
    <source>
        <dbReference type="ARBA" id="ARBA00022857"/>
    </source>
</evidence>
<comment type="catalytic activity">
    <reaction evidence="13">
        <text>2 nitric oxide + NADH + 2 O2 = 2 nitrate + NAD(+) + H(+)</text>
        <dbReference type="Rhea" id="RHEA:19469"/>
        <dbReference type="ChEBI" id="CHEBI:15378"/>
        <dbReference type="ChEBI" id="CHEBI:15379"/>
        <dbReference type="ChEBI" id="CHEBI:16480"/>
        <dbReference type="ChEBI" id="CHEBI:17632"/>
        <dbReference type="ChEBI" id="CHEBI:57540"/>
        <dbReference type="ChEBI" id="CHEBI:57945"/>
        <dbReference type="EC" id="1.14.12.17"/>
    </reaction>
</comment>
<evidence type="ECO:0000256" key="7">
    <source>
        <dbReference type="ARBA" id="ARBA00022630"/>
    </source>
</evidence>
<evidence type="ECO:0000256" key="14">
    <source>
        <dbReference type="ARBA" id="ARBA00049433"/>
    </source>
</evidence>
<name>A0A2T0FJN8_9ASCO</name>
<keyword evidence="11" id="KW-0408">Iron</keyword>
<evidence type="ECO:0000313" key="18">
    <source>
        <dbReference type="Proteomes" id="UP000238350"/>
    </source>
</evidence>